<gene>
    <name evidence="2" type="ORF">G6F51_007169</name>
</gene>
<feature type="region of interest" description="Disordered" evidence="1">
    <location>
        <begin position="53"/>
        <end position="96"/>
    </location>
</feature>
<dbReference type="EMBL" id="JAANIT010001043">
    <property type="protein sequence ID" value="KAG1542613.1"/>
    <property type="molecule type" value="Genomic_DNA"/>
</dbReference>
<dbReference type="InterPro" id="IPR007062">
    <property type="entry name" value="PPI-2"/>
</dbReference>
<protein>
    <submittedName>
        <fullName evidence="2">Uncharacterized protein</fullName>
    </submittedName>
</protein>
<feature type="compositionally biased region" description="Acidic residues" evidence="1">
    <location>
        <begin position="78"/>
        <end position="89"/>
    </location>
</feature>
<name>A0A9P6Y9E0_RHIOR</name>
<dbReference type="Pfam" id="PF04979">
    <property type="entry name" value="IPP-2"/>
    <property type="match status" value="1"/>
</dbReference>
<dbReference type="GO" id="GO:0009966">
    <property type="term" value="P:regulation of signal transduction"/>
    <property type="evidence" value="ECO:0007669"/>
    <property type="project" value="InterPro"/>
</dbReference>
<dbReference type="OrthoDB" id="2254295at2759"/>
<evidence type="ECO:0000313" key="2">
    <source>
        <dbReference type="EMBL" id="KAG1542613.1"/>
    </source>
</evidence>
<organism evidence="2 3">
    <name type="scientific">Rhizopus oryzae</name>
    <name type="common">Mucormycosis agent</name>
    <name type="synonym">Rhizopus arrhizus var. delemar</name>
    <dbReference type="NCBI Taxonomy" id="64495"/>
    <lineage>
        <taxon>Eukaryota</taxon>
        <taxon>Fungi</taxon>
        <taxon>Fungi incertae sedis</taxon>
        <taxon>Mucoromycota</taxon>
        <taxon>Mucoromycotina</taxon>
        <taxon>Mucoromycetes</taxon>
        <taxon>Mucorales</taxon>
        <taxon>Mucorineae</taxon>
        <taxon>Rhizopodaceae</taxon>
        <taxon>Rhizopus</taxon>
    </lineage>
</organism>
<evidence type="ECO:0000256" key="1">
    <source>
        <dbReference type="SAM" id="MobiDB-lite"/>
    </source>
</evidence>
<sequence>MAYSSTPNPRRVQSILLKPNSGYRGPDRIRWGYHVLMQQALELKMEREKAMANLYGRDEEGSDQTTSDSDMRRRSWYEYDEQDRMEEEEEKRRREEFVRKRKIHYQMGDVLKQYKDKDY</sequence>
<accession>A0A9P6Y9E0</accession>
<proteinExistence type="predicted"/>
<dbReference type="AlphaFoldDB" id="A0A9P6Y9E0"/>
<dbReference type="GO" id="GO:0004864">
    <property type="term" value="F:protein phosphatase inhibitor activity"/>
    <property type="evidence" value="ECO:0007669"/>
    <property type="project" value="InterPro"/>
</dbReference>
<comment type="caution">
    <text evidence="2">The sequence shown here is derived from an EMBL/GenBank/DDBJ whole genome shotgun (WGS) entry which is preliminary data.</text>
</comment>
<reference evidence="2" key="1">
    <citation type="journal article" date="2020" name="Microb. Genom.">
        <title>Genetic diversity of clinical and environmental Mucorales isolates obtained from an investigation of mucormycosis cases among solid organ transplant recipients.</title>
        <authorList>
            <person name="Nguyen M.H."/>
            <person name="Kaul D."/>
            <person name="Muto C."/>
            <person name="Cheng S.J."/>
            <person name="Richter R.A."/>
            <person name="Bruno V.M."/>
            <person name="Liu G."/>
            <person name="Beyhan S."/>
            <person name="Sundermann A.J."/>
            <person name="Mounaud S."/>
            <person name="Pasculle A.W."/>
            <person name="Nierman W.C."/>
            <person name="Driscoll E."/>
            <person name="Cumbie R."/>
            <person name="Clancy C.J."/>
            <person name="Dupont C.L."/>
        </authorList>
    </citation>
    <scope>NUCLEOTIDE SEQUENCE</scope>
    <source>
        <strain evidence="2">GL16</strain>
    </source>
</reference>
<dbReference type="Proteomes" id="UP000717996">
    <property type="component" value="Unassembled WGS sequence"/>
</dbReference>
<evidence type="ECO:0000313" key="3">
    <source>
        <dbReference type="Proteomes" id="UP000717996"/>
    </source>
</evidence>